<evidence type="ECO:0000313" key="10">
    <source>
        <dbReference type="EMBL" id="KAG8468782.1"/>
    </source>
</evidence>
<dbReference type="FunFam" id="3.30.200.20:FF:000042">
    <property type="entry name" value="Aurora kinase A"/>
    <property type="match status" value="1"/>
</dbReference>
<evidence type="ECO:0000313" key="11">
    <source>
        <dbReference type="Proteomes" id="UP000751190"/>
    </source>
</evidence>
<dbReference type="InterPro" id="IPR008271">
    <property type="entry name" value="Ser/Thr_kinase_AS"/>
</dbReference>
<evidence type="ECO:0000256" key="2">
    <source>
        <dbReference type="ARBA" id="ARBA00022679"/>
    </source>
</evidence>
<evidence type="ECO:0000259" key="9">
    <source>
        <dbReference type="PROSITE" id="PS50011"/>
    </source>
</evidence>
<feature type="compositionally biased region" description="Polar residues" evidence="8">
    <location>
        <begin position="34"/>
        <end position="47"/>
    </location>
</feature>
<dbReference type="InterPro" id="IPR011009">
    <property type="entry name" value="Kinase-like_dom_sf"/>
</dbReference>
<feature type="region of interest" description="Disordered" evidence="8">
    <location>
        <begin position="1"/>
        <end position="48"/>
    </location>
</feature>
<keyword evidence="5 6" id="KW-0067">ATP-binding</keyword>
<dbReference type="AlphaFoldDB" id="A0A8J5XUS5"/>
<keyword evidence="2" id="KW-0808">Transferase</keyword>
<sequence length="407" mass="43525">MGNTQAREIEDATKGGLITALADDLPDEGDEPALTSTPTSGKANGNLSEAVKPDYLDQAARARAEPVDLPFTLGRTLGQGAFGQVKLGVHVKTKDRVAIKIIPKAKLVGPGAVGNMEREIKMMKLLRHENVVRLYDVVVARTKVYLAMEYADGGDMLAFVNSRKQLTEPEAAALFGQVVAGVNFCHKLGVCHRDLKLENLLLCDGTVKIADFGLANYAPPPTIAGSSFMETHCGSPLYAAPELLRNQEAYDATKVDVWSLGVVLYALVCRKLPFEGETLPAILKKIVGGDYALPTSLSPQLTALIRAMLAVDPAVRPSADEVESHEWLRMHAPAASVEEGGGIKASFTLGEMSEEISALQTSAALGATVESADGRRRPTTMSAADLKREVAEAREEQAKARAAKVHD</sequence>
<accession>A0A8J5XUS5</accession>
<organism evidence="10 11">
    <name type="scientific">Diacronema lutheri</name>
    <name type="common">Unicellular marine alga</name>
    <name type="synonym">Monochrysis lutheri</name>
    <dbReference type="NCBI Taxonomy" id="2081491"/>
    <lineage>
        <taxon>Eukaryota</taxon>
        <taxon>Haptista</taxon>
        <taxon>Haptophyta</taxon>
        <taxon>Pavlovophyceae</taxon>
        <taxon>Pavlovales</taxon>
        <taxon>Pavlovaceae</taxon>
        <taxon>Diacronema</taxon>
    </lineage>
</organism>
<feature type="binding site" evidence="6">
    <location>
        <position position="100"/>
    </location>
    <ligand>
        <name>ATP</name>
        <dbReference type="ChEBI" id="CHEBI:30616"/>
    </ligand>
</feature>
<dbReference type="Proteomes" id="UP000751190">
    <property type="component" value="Unassembled WGS sequence"/>
</dbReference>
<dbReference type="CDD" id="cd14003">
    <property type="entry name" value="STKc_AMPK-like"/>
    <property type="match status" value="1"/>
</dbReference>
<dbReference type="PROSITE" id="PS00108">
    <property type="entry name" value="PROTEIN_KINASE_ST"/>
    <property type="match status" value="1"/>
</dbReference>
<dbReference type="InterPro" id="IPR000719">
    <property type="entry name" value="Prot_kinase_dom"/>
</dbReference>
<dbReference type="GO" id="GO:0005737">
    <property type="term" value="C:cytoplasm"/>
    <property type="evidence" value="ECO:0007669"/>
    <property type="project" value="TreeGrafter"/>
</dbReference>
<evidence type="ECO:0000256" key="1">
    <source>
        <dbReference type="ARBA" id="ARBA00022527"/>
    </source>
</evidence>
<reference evidence="10" key="1">
    <citation type="submission" date="2021-05" db="EMBL/GenBank/DDBJ databases">
        <title>The genome of the haptophyte Pavlova lutheri (Diacronema luteri, Pavlovales) - a model for lipid biosynthesis in eukaryotic algae.</title>
        <authorList>
            <person name="Hulatt C.J."/>
            <person name="Posewitz M.C."/>
        </authorList>
    </citation>
    <scope>NUCLEOTIDE SEQUENCE</scope>
    <source>
        <strain evidence="10">NIVA-4/92</strain>
    </source>
</reference>
<dbReference type="PANTHER" id="PTHR24346">
    <property type="entry name" value="MAP/MICROTUBULE AFFINITY-REGULATING KINASE"/>
    <property type="match status" value="1"/>
</dbReference>
<dbReference type="SUPFAM" id="SSF56112">
    <property type="entry name" value="Protein kinase-like (PK-like)"/>
    <property type="match status" value="1"/>
</dbReference>
<dbReference type="Gene3D" id="1.10.510.10">
    <property type="entry name" value="Transferase(Phosphotransferase) domain 1"/>
    <property type="match status" value="1"/>
</dbReference>
<feature type="domain" description="Protein kinase" evidence="9">
    <location>
        <begin position="71"/>
        <end position="328"/>
    </location>
</feature>
<evidence type="ECO:0000256" key="5">
    <source>
        <dbReference type="ARBA" id="ARBA00022840"/>
    </source>
</evidence>
<name>A0A8J5XUS5_DIALT</name>
<comment type="caution">
    <text evidence="10">The sequence shown here is derived from an EMBL/GenBank/DDBJ whole genome shotgun (WGS) entry which is preliminary data.</text>
</comment>
<dbReference type="Pfam" id="PF00069">
    <property type="entry name" value="Pkinase"/>
    <property type="match status" value="1"/>
</dbReference>
<dbReference type="PANTHER" id="PTHR24346:SF82">
    <property type="entry name" value="KP78A-RELATED"/>
    <property type="match status" value="1"/>
</dbReference>
<protein>
    <recommendedName>
        <fullName evidence="9">Protein kinase domain-containing protein</fullName>
    </recommendedName>
</protein>
<keyword evidence="4" id="KW-0418">Kinase</keyword>
<dbReference type="GO" id="GO:0004674">
    <property type="term" value="F:protein serine/threonine kinase activity"/>
    <property type="evidence" value="ECO:0007669"/>
    <property type="project" value="UniProtKB-KW"/>
</dbReference>
<gene>
    <name evidence="10" type="ORF">KFE25_007300</name>
</gene>
<dbReference type="FunFam" id="1.10.510.10:FF:000571">
    <property type="entry name" value="Maternal embryonic leucine zipper kinase"/>
    <property type="match status" value="1"/>
</dbReference>
<evidence type="ECO:0000256" key="3">
    <source>
        <dbReference type="ARBA" id="ARBA00022741"/>
    </source>
</evidence>
<dbReference type="SMART" id="SM00220">
    <property type="entry name" value="S_TKc"/>
    <property type="match status" value="1"/>
</dbReference>
<dbReference type="OMA" id="MLNASMP"/>
<dbReference type="PROSITE" id="PS00107">
    <property type="entry name" value="PROTEIN_KINASE_ATP"/>
    <property type="match status" value="1"/>
</dbReference>
<dbReference type="GO" id="GO:0005524">
    <property type="term" value="F:ATP binding"/>
    <property type="evidence" value="ECO:0007669"/>
    <property type="project" value="UniProtKB-UniRule"/>
</dbReference>
<dbReference type="EMBL" id="JAGTXO010000003">
    <property type="protein sequence ID" value="KAG8468782.1"/>
    <property type="molecule type" value="Genomic_DNA"/>
</dbReference>
<comment type="similarity">
    <text evidence="7">Belongs to the protein kinase superfamily.</text>
</comment>
<dbReference type="OrthoDB" id="193931at2759"/>
<dbReference type="GO" id="GO:0035556">
    <property type="term" value="P:intracellular signal transduction"/>
    <property type="evidence" value="ECO:0007669"/>
    <property type="project" value="TreeGrafter"/>
</dbReference>
<dbReference type="PROSITE" id="PS50011">
    <property type="entry name" value="PROTEIN_KINASE_DOM"/>
    <property type="match status" value="1"/>
</dbReference>
<evidence type="ECO:0000256" key="4">
    <source>
        <dbReference type="ARBA" id="ARBA00022777"/>
    </source>
</evidence>
<keyword evidence="3 6" id="KW-0547">Nucleotide-binding</keyword>
<proteinExistence type="inferred from homology"/>
<evidence type="ECO:0000256" key="7">
    <source>
        <dbReference type="RuleBase" id="RU000304"/>
    </source>
</evidence>
<keyword evidence="1 7" id="KW-0723">Serine/threonine-protein kinase</keyword>
<evidence type="ECO:0000256" key="8">
    <source>
        <dbReference type="SAM" id="MobiDB-lite"/>
    </source>
</evidence>
<keyword evidence="11" id="KW-1185">Reference proteome</keyword>
<dbReference type="InterPro" id="IPR017441">
    <property type="entry name" value="Protein_kinase_ATP_BS"/>
</dbReference>
<evidence type="ECO:0000256" key="6">
    <source>
        <dbReference type="PROSITE-ProRule" id="PRU10141"/>
    </source>
</evidence>